<feature type="transmembrane region" description="Helical" evidence="1">
    <location>
        <begin position="72"/>
        <end position="93"/>
    </location>
</feature>
<evidence type="ECO:0000313" key="3">
    <source>
        <dbReference type="Proteomes" id="UP000201566"/>
    </source>
</evidence>
<feature type="transmembrane region" description="Helical" evidence="1">
    <location>
        <begin position="113"/>
        <end position="133"/>
    </location>
</feature>
<dbReference type="KEGG" id="vg:34567673"/>
<sequence length="204" mass="20386">MTTIEMDTGAIVTTTTLATSTAAATAMASTGNLIRSAAAAASAPIALCGIAAASSAWIRTRRHDHGDGVGRALRVTSHAACAVVGFGAAMALCRERSTSMLACAAASIAVEEATATLLTHGPLGVLGCLVAILGRVAASISAAAVVWCVWNLCFVGPASIISPPLLALRASHGTLVWVVAVAPAVYPFATLCYRGLRALAAVAS</sequence>
<dbReference type="GeneID" id="34567673"/>
<dbReference type="Proteomes" id="UP000201566">
    <property type="component" value="Segment"/>
</dbReference>
<feature type="transmembrane region" description="Helical" evidence="1">
    <location>
        <begin position="140"/>
        <end position="162"/>
    </location>
</feature>
<keyword evidence="1" id="KW-1133">Transmembrane helix</keyword>
<reference evidence="2 3" key="1">
    <citation type="journal article" date="2013" name="Science">
        <title>Pandoraviruses: amoeba viruses with genomes up to 2.5 Mb reaching that of parasitic eukaryotes.</title>
        <authorList>
            <person name="Philippe N."/>
            <person name="Legendre M."/>
            <person name="Doutre G."/>
            <person name="Coute Y."/>
            <person name="Poirot O."/>
            <person name="Lescot M."/>
            <person name="Arslan D."/>
            <person name="Seltzer V."/>
            <person name="Bertaux L."/>
            <person name="Bruley C."/>
            <person name="Garin J."/>
            <person name="Claverie J.M."/>
            <person name="Abergel C."/>
        </authorList>
    </citation>
    <scope>NUCLEOTIDE SEQUENCE [LARGE SCALE GENOMIC DNA]</scope>
    <source>
        <strain evidence="2">Melbourne</strain>
    </source>
</reference>
<proteinExistence type="predicted"/>
<evidence type="ECO:0000256" key="1">
    <source>
        <dbReference type="SAM" id="Phobius"/>
    </source>
</evidence>
<name>A0A291ATX0_9VIRU</name>
<dbReference type="EMBL" id="KC977570">
    <property type="protein sequence ID" value="ATE82460.1"/>
    <property type="molecule type" value="Genomic_DNA"/>
</dbReference>
<dbReference type="RefSeq" id="YP_009430169.1">
    <property type="nucleotide sequence ID" value="NC_021858.1"/>
</dbReference>
<protein>
    <submittedName>
        <fullName evidence="2">Uncharacterized protein</fullName>
    </submittedName>
</protein>
<organism evidence="2 3">
    <name type="scientific">Pandoravirus dulcis</name>
    <dbReference type="NCBI Taxonomy" id="1349409"/>
    <lineage>
        <taxon>Viruses</taxon>
        <taxon>Pandoravirus</taxon>
    </lineage>
</organism>
<keyword evidence="1" id="KW-0812">Transmembrane</keyword>
<accession>A0A291ATX0</accession>
<feature type="transmembrane region" description="Helical" evidence="1">
    <location>
        <begin position="38"/>
        <end position="60"/>
    </location>
</feature>
<feature type="transmembrane region" description="Helical" evidence="1">
    <location>
        <begin position="174"/>
        <end position="196"/>
    </location>
</feature>
<keyword evidence="1" id="KW-0472">Membrane</keyword>
<evidence type="ECO:0000313" key="2">
    <source>
        <dbReference type="EMBL" id="ATE82460.1"/>
    </source>
</evidence>
<gene>
    <name evidence="2" type="ORF">pdul_cds_24</name>
</gene>